<dbReference type="PANTHER" id="PTHR47120">
    <property type="entry name" value="THAP DOMAIN-CONTAINING PROTEIN 3"/>
    <property type="match status" value="1"/>
</dbReference>
<sequence length="320" mass="34854">MRAGILLPLCNTQSSTPSRAPRAGPPAAPEGTRESSPGKHSFGNMIMVFSFLLRMLGTATTEPSGNWMWPSRARFPFSRPELLKEWVLNMGRANFKPKQHTVICSEHFRPECFSAFGNRKNLKHNAVPTLFAFQDATQLVRADGDPAGEGGNAKSEKEKVLPRVGAGEHGPERKLDAAVTALQLPPSTGRPVGQVRRRAGPQGAVWWVGLSTRGFASNKMRKTSARTTGPSAWPWSQTFPAAQLRSGQVWVSGGPRAVPSGPLHPPLPAGEQLCHWSLLASPPPVLRSCHTDQKPLRPPAGQPAPHSRRITAMLFWTWTP</sequence>
<comment type="caution">
    <text evidence="8">The sequence shown here is derived from an EMBL/GenBank/DDBJ whole genome shotgun (WGS) entry which is preliminary data.</text>
</comment>
<dbReference type="EMBL" id="JACASE010000001">
    <property type="protein sequence ID" value="KAF6508583.1"/>
    <property type="molecule type" value="Genomic_DNA"/>
</dbReference>
<evidence type="ECO:0000256" key="6">
    <source>
        <dbReference type="SAM" id="MobiDB-lite"/>
    </source>
</evidence>
<dbReference type="AlphaFoldDB" id="A0A7J8KI77"/>
<organism evidence="8 9">
    <name type="scientific">Rousettus aegyptiacus</name>
    <name type="common">Egyptian fruit bat</name>
    <name type="synonym">Pteropus aegyptiacus</name>
    <dbReference type="NCBI Taxonomy" id="9407"/>
    <lineage>
        <taxon>Eukaryota</taxon>
        <taxon>Metazoa</taxon>
        <taxon>Chordata</taxon>
        <taxon>Craniata</taxon>
        <taxon>Vertebrata</taxon>
        <taxon>Euteleostomi</taxon>
        <taxon>Mammalia</taxon>
        <taxon>Eutheria</taxon>
        <taxon>Laurasiatheria</taxon>
        <taxon>Chiroptera</taxon>
        <taxon>Yinpterochiroptera</taxon>
        <taxon>Pteropodoidea</taxon>
        <taxon>Pteropodidae</taxon>
        <taxon>Rousettinae</taxon>
        <taxon>Rousettus</taxon>
    </lineage>
</organism>
<dbReference type="InterPro" id="IPR006612">
    <property type="entry name" value="THAP_Znf"/>
</dbReference>
<dbReference type="InterPro" id="IPR026520">
    <property type="entry name" value="THAP3"/>
</dbReference>
<evidence type="ECO:0000256" key="2">
    <source>
        <dbReference type="ARBA" id="ARBA00022771"/>
    </source>
</evidence>
<dbReference type="GO" id="GO:0008270">
    <property type="term" value="F:zinc ion binding"/>
    <property type="evidence" value="ECO:0007669"/>
    <property type="project" value="UniProtKB-KW"/>
</dbReference>
<dbReference type="Proteomes" id="UP000593571">
    <property type="component" value="Unassembled WGS sequence"/>
</dbReference>
<keyword evidence="9" id="KW-1185">Reference proteome</keyword>
<keyword evidence="2 5" id="KW-0863">Zinc-finger</keyword>
<proteinExistence type="predicted"/>
<dbReference type="GO" id="GO:0003677">
    <property type="term" value="F:DNA binding"/>
    <property type="evidence" value="ECO:0007669"/>
    <property type="project" value="UniProtKB-UniRule"/>
</dbReference>
<feature type="domain" description="THAP-type" evidence="7">
    <location>
        <begin position="47"/>
        <end position="131"/>
    </location>
</feature>
<dbReference type="SMART" id="SM00980">
    <property type="entry name" value="THAP"/>
    <property type="match status" value="1"/>
</dbReference>
<reference evidence="8 9" key="1">
    <citation type="journal article" date="2020" name="Nature">
        <title>Six reference-quality genomes reveal evolution of bat adaptations.</title>
        <authorList>
            <person name="Jebb D."/>
            <person name="Huang Z."/>
            <person name="Pippel M."/>
            <person name="Hughes G.M."/>
            <person name="Lavrichenko K."/>
            <person name="Devanna P."/>
            <person name="Winkler S."/>
            <person name="Jermiin L.S."/>
            <person name="Skirmuntt E.C."/>
            <person name="Katzourakis A."/>
            <person name="Burkitt-Gray L."/>
            <person name="Ray D.A."/>
            <person name="Sullivan K.A.M."/>
            <person name="Roscito J.G."/>
            <person name="Kirilenko B.M."/>
            <person name="Davalos L.M."/>
            <person name="Corthals A.P."/>
            <person name="Power M.L."/>
            <person name="Jones G."/>
            <person name="Ransome R.D."/>
            <person name="Dechmann D.K.N."/>
            <person name="Locatelli A.G."/>
            <person name="Puechmaille S.J."/>
            <person name="Fedrigo O."/>
            <person name="Jarvis E.D."/>
            <person name="Hiller M."/>
            <person name="Vernes S.C."/>
            <person name="Myers E.W."/>
            <person name="Teeling E.C."/>
        </authorList>
    </citation>
    <scope>NUCLEOTIDE SEQUENCE [LARGE SCALE GENOMIC DNA]</scope>
    <source>
        <strain evidence="8">MRouAeg1</strain>
        <tissue evidence="8">Muscle</tissue>
    </source>
</reference>
<feature type="region of interest" description="Disordered" evidence="6">
    <location>
        <begin position="11"/>
        <end position="39"/>
    </location>
</feature>
<evidence type="ECO:0000256" key="5">
    <source>
        <dbReference type="PROSITE-ProRule" id="PRU00309"/>
    </source>
</evidence>
<dbReference type="SUPFAM" id="SSF57716">
    <property type="entry name" value="Glucocorticoid receptor-like (DNA-binding domain)"/>
    <property type="match status" value="1"/>
</dbReference>
<keyword evidence="3" id="KW-0862">Zinc</keyword>
<keyword evidence="1" id="KW-0479">Metal-binding</keyword>
<feature type="region of interest" description="Disordered" evidence="6">
    <location>
        <begin position="143"/>
        <end position="170"/>
    </location>
</feature>
<evidence type="ECO:0000313" key="9">
    <source>
        <dbReference type="Proteomes" id="UP000593571"/>
    </source>
</evidence>
<protein>
    <submittedName>
        <fullName evidence="8">THAP domain containing 3</fullName>
    </submittedName>
</protein>
<evidence type="ECO:0000256" key="1">
    <source>
        <dbReference type="ARBA" id="ARBA00022723"/>
    </source>
</evidence>
<evidence type="ECO:0000256" key="4">
    <source>
        <dbReference type="ARBA" id="ARBA00023125"/>
    </source>
</evidence>
<dbReference type="Pfam" id="PF05485">
    <property type="entry name" value="THAP"/>
    <property type="match status" value="1"/>
</dbReference>
<dbReference type="SMART" id="SM00692">
    <property type="entry name" value="DM3"/>
    <property type="match status" value="1"/>
</dbReference>
<dbReference type="PANTHER" id="PTHR47120:SF1">
    <property type="entry name" value="THAP DOMAIN-CONTAINING PROTEIN 3"/>
    <property type="match status" value="1"/>
</dbReference>
<gene>
    <name evidence="8" type="ORF">HJG63_019171</name>
</gene>
<keyword evidence="4 5" id="KW-0238">DNA-binding</keyword>
<evidence type="ECO:0000313" key="8">
    <source>
        <dbReference type="EMBL" id="KAF6508583.1"/>
    </source>
</evidence>
<evidence type="ECO:0000256" key="3">
    <source>
        <dbReference type="ARBA" id="ARBA00022833"/>
    </source>
</evidence>
<accession>A0A7J8KI77</accession>
<dbReference type="PROSITE" id="PS50950">
    <property type="entry name" value="ZF_THAP"/>
    <property type="match status" value="1"/>
</dbReference>
<name>A0A7J8KI77_ROUAE</name>
<evidence type="ECO:0000259" key="7">
    <source>
        <dbReference type="PROSITE" id="PS50950"/>
    </source>
</evidence>